<dbReference type="EMBL" id="CAJVQC010002342">
    <property type="protein sequence ID" value="CAG8509930.1"/>
    <property type="molecule type" value="Genomic_DNA"/>
</dbReference>
<keyword evidence="2" id="KW-1185">Reference proteome</keyword>
<comment type="caution">
    <text evidence="1">The sequence shown here is derived from an EMBL/GenBank/DDBJ whole genome shotgun (WGS) entry which is preliminary data.</text>
</comment>
<evidence type="ECO:0000313" key="1">
    <source>
        <dbReference type="EMBL" id="CAG8509930.1"/>
    </source>
</evidence>
<proteinExistence type="predicted"/>
<dbReference type="Proteomes" id="UP000789920">
    <property type="component" value="Unassembled WGS sequence"/>
</dbReference>
<sequence>MALDSQIGIIVFRTFRFGIFSEHLNNSRLKATFPLFQRHITRRYTTPVVSFYDDKVTK</sequence>
<gene>
    <name evidence="1" type="ORF">RPERSI_LOCUS2212</name>
</gene>
<accession>A0ACA9L4C5</accession>
<reference evidence="1" key="1">
    <citation type="submission" date="2021-06" db="EMBL/GenBank/DDBJ databases">
        <authorList>
            <person name="Kallberg Y."/>
            <person name="Tangrot J."/>
            <person name="Rosling A."/>
        </authorList>
    </citation>
    <scope>NUCLEOTIDE SEQUENCE</scope>
    <source>
        <strain evidence="1">MA461A</strain>
    </source>
</reference>
<protein>
    <submittedName>
        <fullName evidence="1">8747_t:CDS:1</fullName>
    </submittedName>
</protein>
<feature type="non-terminal residue" evidence="1">
    <location>
        <position position="58"/>
    </location>
</feature>
<name>A0ACA9L4C5_9GLOM</name>
<evidence type="ECO:0000313" key="2">
    <source>
        <dbReference type="Proteomes" id="UP000789920"/>
    </source>
</evidence>
<organism evidence="1 2">
    <name type="scientific">Racocetra persica</name>
    <dbReference type="NCBI Taxonomy" id="160502"/>
    <lineage>
        <taxon>Eukaryota</taxon>
        <taxon>Fungi</taxon>
        <taxon>Fungi incertae sedis</taxon>
        <taxon>Mucoromycota</taxon>
        <taxon>Glomeromycotina</taxon>
        <taxon>Glomeromycetes</taxon>
        <taxon>Diversisporales</taxon>
        <taxon>Gigasporaceae</taxon>
        <taxon>Racocetra</taxon>
    </lineage>
</organism>